<evidence type="ECO:0000256" key="1">
    <source>
        <dbReference type="ARBA" id="ARBA00004496"/>
    </source>
</evidence>
<evidence type="ECO:0000313" key="16">
    <source>
        <dbReference type="Proteomes" id="UP000054761"/>
    </source>
</evidence>
<dbReference type="InterPro" id="IPR000740">
    <property type="entry name" value="GrpE"/>
</dbReference>
<dbReference type="OrthoDB" id="9789811at2"/>
<evidence type="ECO:0000313" key="17">
    <source>
        <dbReference type="Proteomes" id="UP000295517"/>
    </source>
</evidence>
<evidence type="ECO:0000256" key="9">
    <source>
        <dbReference type="ARBA" id="ARBA00076414"/>
    </source>
</evidence>
<keyword evidence="16" id="KW-1185">Reference proteome</keyword>
<dbReference type="NCBIfam" id="NF010737">
    <property type="entry name" value="PRK14139.1"/>
    <property type="match status" value="1"/>
</dbReference>
<comment type="function">
    <text evidence="7 10 11">Participates actively in the response to hyperosmotic and heat shock by preventing the aggregation of stress-denatured proteins, in association with DnaK and GrpE. It is the nucleotide exchange factor for DnaK and may function as a thermosensor. Unfolded proteins bind initially to DnaJ; upon interaction with the DnaJ-bound protein, DnaK hydrolyzes its bound ATP, resulting in the formation of a stable complex. GrpE releases ADP from DnaK; ATP binding to DnaK triggers the release of the substrate protein, thus completing the reaction cycle. Several rounds of ATP-dependent interactions between DnaJ, DnaK and GrpE are required for fully efficient folding.</text>
</comment>
<dbReference type="GO" id="GO:0051082">
    <property type="term" value="F:unfolded protein binding"/>
    <property type="evidence" value="ECO:0007669"/>
    <property type="project" value="TreeGrafter"/>
</dbReference>
<evidence type="ECO:0000256" key="5">
    <source>
        <dbReference type="ARBA" id="ARBA00023016"/>
    </source>
</evidence>
<dbReference type="GO" id="GO:0006457">
    <property type="term" value="P:protein folding"/>
    <property type="evidence" value="ECO:0007669"/>
    <property type="project" value="InterPro"/>
</dbReference>
<comment type="subunit">
    <text evidence="3 10">Homodimer.</text>
</comment>
<dbReference type="SUPFAM" id="SSF58014">
    <property type="entry name" value="Coiled-coil domain of nucleotide exchange factor GrpE"/>
    <property type="match status" value="1"/>
</dbReference>
<dbReference type="CDD" id="cd00446">
    <property type="entry name" value="GrpE"/>
    <property type="match status" value="1"/>
</dbReference>
<sequence length="197" mass="22535">MSKKDWEKIKKESETKDTESTSSSKDIHDSEEVKASLEHPDYEALEEQLTLAEQKAHENWEKAVRAQAELDNVRKRAERDIENAHRYGMEKLITSLLPVLDSLEQALQMAEQDTSMREGLELTMKLFLDVLEKTEVKQLNPEGDVFDPQLHEAMSIQESAEVPANTVLAVFQKGYKLSDRVIRPARVIVSKNKAEKD</sequence>
<proteinExistence type="inferred from homology"/>
<evidence type="ECO:0000256" key="6">
    <source>
        <dbReference type="ARBA" id="ARBA00023186"/>
    </source>
</evidence>
<dbReference type="Pfam" id="PF01025">
    <property type="entry name" value="GrpE"/>
    <property type="match status" value="1"/>
</dbReference>
<dbReference type="GO" id="GO:0000774">
    <property type="term" value="F:adenyl-nucleotide exchange factor activity"/>
    <property type="evidence" value="ECO:0007669"/>
    <property type="project" value="InterPro"/>
</dbReference>
<dbReference type="FunFam" id="2.30.22.10:FF:000001">
    <property type="entry name" value="Protein GrpE"/>
    <property type="match status" value="1"/>
</dbReference>
<dbReference type="InterPro" id="IPR013805">
    <property type="entry name" value="GrpE_CC"/>
</dbReference>
<evidence type="ECO:0000256" key="4">
    <source>
        <dbReference type="ARBA" id="ARBA00022490"/>
    </source>
</evidence>
<evidence type="ECO:0000313" key="15">
    <source>
        <dbReference type="EMBL" id="QBR83617.1"/>
    </source>
</evidence>
<dbReference type="STRING" id="454.Lisr_0258"/>
<dbReference type="InterPro" id="IPR009012">
    <property type="entry name" value="GrpE_head"/>
</dbReference>
<evidence type="ECO:0000256" key="3">
    <source>
        <dbReference type="ARBA" id="ARBA00011738"/>
    </source>
</evidence>
<evidence type="ECO:0000256" key="13">
    <source>
        <dbReference type="SAM" id="MobiDB-lite"/>
    </source>
</evidence>
<dbReference type="NCBIfam" id="NF010742">
    <property type="entry name" value="PRK14144.1"/>
    <property type="match status" value="1"/>
</dbReference>
<dbReference type="Gene3D" id="3.90.20.20">
    <property type="match status" value="1"/>
</dbReference>
<comment type="subcellular location">
    <subcellularLocation>
        <location evidence="1 10">Cytoplasm</location>
    </subcellularLocation>
</comment>
<dbReference type="GO" id="GO:0051087">
    <property type="term" value="F:protein-folding chaperone binding"/>
    <property type="evidence" value="ECO:0007669"/>
    <property type="project" value="InterPro"/>
</dbReference>
<dbReference type="RefSeq" id="WP_058500647.1">
    <property type="nucleotide sequence ID" value="NZ_CAAAJA010000004.1"/>
</dbReference>
<comment type="similarity">
    <text evidence="2 10 12">Belongs to the GrpE family.</text>
</comment>
<evidence type="ECO:0000313" key="14">
    <source>
        <dbReference type="EMBL" id="KTD33890.1"/>
    </source>
</evidence>
<name>A0A0W0WNG9_9GAMM</name>
<feature type="region of interest" description="Disordered" evidence="13">
    <location>
        <begin position="1"/>
        <end position="40"/>
    </location>
</feature>
<evidence type="ECO:0000256" key="7">
    <source>
        <dbReference type="ARBA" id="ARBA00053401"/>
    </source>
</evidence>
<gene>
    <name evidence="10 14" type="primary">grpE</name>
    <name evidence="15" type="ORF">E3983_04140</name>
    <name evidence="14" type="ORF">Lisr_0258</name>
</gene>
<keyword evidence="5 10" id="KW-0346">Stress response</keyword>
<dbReference type="PATRIC" id="fig|454.4.peg.271"/>
<organism evidence="14 16">
    <name type="scientific">Legionella israelensis</name>
    <dbReference type="NCBI Taxonomy" id="454"/>
    <lineage>
        <taxon>Bacteria</taxon>
        <taxon>Pseudomonadati</taxon>
        <taxon>Pseudomonadota</taxon>
        <taxon>Gammaproteobacteria</taxon>
        <taxon>Legionellales</taxon>
        <taxon>Legionellaceae</taxon>
        <taxon>Legionella</taxon>
    </lineage>
</organism>
<dbReference type="EMBL" id="CP038254">
    <property type="protein sequence ID" value="QBR83617.1"/>
    <property type="molecule type" value="Genomic_DNA"/>
</dbReference>
<dbReference type="NCBIfam" id="NF010738">
    <property type="entry name" value="PRK14140.1"/>
    <property type="match status" value="1"/>
</dbReference>
<evidence type="ECO:0000256" key="10">
    <source>
        <dbReference type="HAMAP-Rule" id="MF_01151"/>
    </source>
</evidence>
<dbReference type="Proteomes" id="UP000054761">
    <property type="component" value="Unassembled WGS sequence"/>
</dbReference>
<dbReference type="AlphaFoldDB" id="A0A0W0WNG9"/>
<reference evidence="15 17" key="2">
    <citation type="submission" date="2019-03" db="EMBL/GenBank/DDBJ databases">
        <title>Diverse conjugative elements silence natural transformation in Legionella species.</title>
        <authorList>
            <person name="Durieux I."/>
            <person name="Ginevra C."/>
            <person name="Attaiech L."/>
            <person name="Picq K."/>
            <person name="Juan P.A."/>
            <person name="Jarraud S."/>
            <person name="Charpentier X."/>
        </authorList>
    </citation>
    <scope>NUCLEOTIDE SEQUENCE [LARGE SCALE GENOMIC DNA]</scope>
    <source>
        <strain evidence="15 17">HL-0427-4011</strain>
    </source>
</reference>
<dbReference type="GO" id="GO:0042803">
    <property type="term" value="F:protein homodimerization activity"/>
    <property type="evidence" value="ECO:0007669"/>
    <property type="project" value="InterPro"/>
</dbReference>
<evidence type="ECO:0000256" key="12">
    <source>
        <dbReference type="RuleBase" id="RU004478"/>
    </source>
</evidence>
<keyword evidence="6 10" id="KW-0143">Chaperone</keyword>
<dbReference type="PANTHER" id="PTHR21237:SF23">
    <property type="entry name" value="GRPE PROTEIN HOMOLOG, MITOCHONDRIAL"/>
    <property type="match status" value="1"/>
</dbReference>
<evidence type="ECO:0000256" key="8">
    <source>
        <dbReference type="ARBA" id="ARBA00072274"/>
    </source>
</evidence>
<dbReference type="PANTHER" id="PTHR21237">
    <property type="entry name" value="GRPE PROTEIN"/>
    <property type="match status" value="1"/>
</dbReference>
<evidence type="ECO:0000256" key="11">
    <source>
        <dbReference type="RuleBase" id="RU000639"/>
    </source>
</evidence>
<dbReference type="PROSITE" id="PS01071">
    <property type="entry name" value="GRPE"/>
    <property type="match status" value="1"/>
</dbReference>
<keyword evidence="4 10" id="KW-0963">Cytoplasm</keyword>
<dbReference type="NCBIfam" id="NF010748">
    <property type="entry name" value="PRK14150.1"/>
    <property type="match status" value="1"/>
</dbReference>
<accession>A0A0W0WNG9</accession>
<protein>
    <recommendedName>
        <fullName evidence="8 10">Protein GrpE</fullName>
    </recommendedName>
    <alternativeName>
        <fullName evidence="9 10">HSP-70 cofactor</fullName>
    </alternativeName>
</protein>
<dbReference type="Proteomes" id="UP000295517">
    <property type="component" value="Chromosome"/>
</dbReference>
<dbReference type="SUPFAM" id="SSF51064">
    <property type="entry name" value="Head domain of nucleotide exchange factor GrpE"/>
    <property type="match status" value="1"/>
</dbReference>
<keyword evidence="14" id="KW-0413">Isomerase</keyword>
<dbReference type="GO" id="GO:0005737">
    <property type="term" value="C:cytoplasm"/>
    <property type="evidence" value="ECO:0007669"/>
    <property type="project" value="UniProtKB-SubCell"/>
</dbReference>
<dbReference type="PRINTS" id="PR00773">
    <property type="entry name" value="GRPEPROTEIN"/>
</dbReference>
<dbReference type="EMBL" id="LNYH01000006">
    <property type="protein sequence ID" value="KTD33890.1"/>
    <property type="molecule type" value="Genomic_DNA"/>
</dbReference>
<evidence type="ECO:0000256" key="2">
    <source>
        <dbReference type="ARBA" id="ARBA00009054"/>
    </source>
</evidence>
<dbReference type="Gene3D" id="2.30.22.10">
    <property type="entry name" value="Head domain of nucleotide exchange factor GrpE"/>
    <property type="match status" value="1"/>
</dbReference>
<reference evidence="14 16" key="1">
    <citation type="submission" date="2015-11" db="EMBL/GenBank/DDBJ databases">
        <title>Genomic analysis of 38 Legionella species identifies large and diverse effector repertoires.</title>
        <authorList>
            <person name="Burstein D."/>
            <person name="Amaro F."/>
            <person name="Zusman T."/>
            <person name="Lifshitz Z."/>
            <person name="Cohen O."/>
            <person name="Gilbert J.A."/>
            <person name="Pupko T."/>
            <person name="Shuman H.A."/>
            <person name="Segal G."/>
        </authorList>
    </citation>
    <scope>NUCLEOTIDE SEQUENCE [LARGE SCALE GENOMIC DNA]</scope>
    <source>
        <strain evidence="14 16">Bercovier 4</strain>
    </source>
</reference>
<dbReference type="GO" id="GO:0016853">
    <property type="term" value="F:isomerase activity"/>
    <property type="evidence" value="ECO:0007669"/>
    <property type="project" value="UniProtKB-KW"/>
</dbReference>
<dbReference type="HAMAP" id="MF_01151">
    <property type="entry name" value="GrpE"/>
    <property type="match status" value="1"/>
</dbReference>